<proteinExistence type="predicted"/>
<dbReference type="Proteomes" id="UP000006729">
    <property type="component" value="Chromosome 9"/>
</dbReference>
<organism evidence="1 2">
    <name type="scientific">Populus trichocarpa</name>
    <name type="common">Western balsam poplar</name>
    <name type="synonym">Populus balsamifera subsp. trichocarpa</name>
    <dbReference type="NCBI Taxonomy" id="3694"/>
    <lineage>
        <taxon>Eukaryota</taxon>
        <taxon>Viridiplantae</taxon>
        <taxon>Streptophyta</taxon>
        <taxon>Embryophyta</taxon>
        <taxon>Tracheophyta</taxon>
        <taxon>Spermatophyta</taxon>
        <taxon>Magnoliopsida</taxon>
        <taxon>eudicotyledons</taxon>
        <taxon>Gunneridae</taxon>
        <taxon>Pentapetalae</taxon>
        <taxon>rosids</taxon>
        <taxon>fabids</taxon>
        <taxon>Malpighiales</taxon>
        <taxon>Salicaceae</taxon>
        <taxon>Saliceae</taxon>
        <taxon>Populus</taxon>
    </lineage>
</organism>
<name>A0A2K1Z161_POPTR</name>
<dbReference type="EMBL" id="CM009298">
    <property type="protein sequence ID" value="PNT19012.1"/>
    <property type="molecule type" value="Genomic_DNA"/>
</dbReference>
<gene>
    <name evidence="1" type="ORF">POPTR_009G015200</name>
</gene>
<keyword evidence="2" id="KW-1185">Reference proteome</keyword>
<accession>A0A2K1Z161</accession>
<protein>
    <submittedName>
        <fullName evidence="1">Uncharacterized protein</fullName>
    </submittedName>
</protein>
<sequence>MINLKFGCSIKEAYQRRLALSFYRPKKESLVAYLYSYIDIKKKRWDLFIFSKKNHHYKIRLSSLPAVSSPSRIPICMLYFNNYN</sequence>
<evidence type="ECO:0000313" key="1">
    <source>
        <dbReference type="EMBL" id="PNT19012.1"/>
    </source>
</evidence>
<dbReference type="AlphaFoldDB" id="A0A2K1Z161"/>
<evidence type="ECO:0000313" key="2">
    <source>
        <dbReference type="Proteomes" id="UP000006729"/>
    </source>
</evidence>
<dbReference type="InParanoid" id="A0A2K1Z161"/>
<reference evidence="1 2" key="1">
    <citation type="journal article" date="2006" name="Science">
        <title>The genome of black cottonwood, Populus trichocarpa (Torr. &amp; Gray).</title>
        <authorList>
            <person name="Tuskan G.A."/>
            <person name="Difazio S."/>
            <person name="Jansson S."/>
            <person name="Bohlmann J."/>
            <person name="Grigoriev I."/>
            <person name="Hellsten U."/>
            <person name="Putnam N."/>
            <person name="Ralph S."/>
            <person name="Rombauts S."/>
            <person name="Salamov A."/>
            <person name="Schein J."/>
            <person name="Sterck L."/>
            <person name="Aerts A."/>
            <person name="Bhalerao R.R."/>
            <person name="Bhalerao R.P."/>
            <person name="Blaudez D."/>
            <person name="Boerjan W."/>
            <person name="Brun A."/>
            <person name="Brunner A."/>
            <person name="Busov V."/>
            <person name="Campbell M."/>
            <person name="Carlson J."/>
            <person name="Chalot M."/>
            <person name="Chapman J."/>
            <person name="Chen G.L."/>
            <person name="Cooper D."/>
            <person name="Coutinho P.M."/>
            <person name="Couturier J."/>
            <person name="Covert S."/>
            <person name="Cronk Q."/>
            <person name="Cunningham R."/>
            <person name="Davis J."/>
            <person name="Degroeve S."/>
            <person name="Dejardin A."/>
            <person name="Depamphilis C."/>
            <person name="Detter J."/>
            <person name="Dirks B."/>
            <person name="Dubchak I."/>
            <person name="Duplessis S."/>
            <person name="Ehlting J."/>
            <person name="Ellis B."/>
            <person name="Gendler K."/>
            <person name="Goodstein D."/>
            <person name="Gribskov M."/>
            <person name="Grimwood J."/>
            <person name="Groover A."/>
            <person name="Gunter L."/>
            <person name="Hamberger B."/>
            <person name="Heinze B."/>
            <person name="Helariutta Y."/>
            <person name="Henrissat B."/>
            <person name="Holligan D."/>
            <person name="Holt R."/>
            <person name="Huang W."/>
            <person name="Islam-Faridi N."/>
            <person name="Jones S."/>
            <person name="Jones-Rhoades M."/>
            <person name="Jorgensen R."/>
            <person name="Joshi C."/>
            <person name="Kangasjarvi J."/>
            <person name="Karlsson J."/>
            <person name="Kelleher C."/>
            <person name="Kirkpatrick R."/>
            <person name="Kirst M."/>
            <person name="Kohler A."/>
            <person name="Kalluri U."/>
            <person name="Larimer F."/>
            <person name="Leebens-Mack J."/>
            <person name="Leple J.C."/>
            <person name="Locascio P."/>
            <person name="Lou Y."/>
            <person name="Lucas S."/>
            <person name="Martin F."/>
            <person name="Montanini B."/>
            <person name="Napoli C."/>
            <person name="Nelson D.R."/>
            <person name="Nelson C."/>
            <person name="Nieminen K."/>
            <person name="Nilsson O."/>
            <person name="Pereda V."/>
            <person name="Peter G."/>
            <person name="Philippe R."/>
            <person name="Pilate G."/>
            <person name="Poliakov A."/>
            <person name="Razumovskaya J."/>
            <person name="Richardson P."/>
            <person name="Rinaldi C."/>
            <person name="Ritland K."/>
            <person name="Rouze P."/>
            <person name="Ryaboy D."/>
            <person name="Schmutz J."/>
            <person name="Schrader J."/>
            <person name="Segerman B."/>
            <person name="Shin H."/>
            <person name="Siddiqui A."/>
            <person name="Sterky F."/>
            <person name="Terry A."/>
            <person name="Tsai C.J."/>
            <person name="Uberbacher E."/>
            <person name="Unneberg P."/>
            <person name="Vahala J."/>
            <person name="Wall K."/>
            <person name="Wessler S."/>
            <person name="Yang G."/>
            <person name="Yin T."/>
            <person name="Douglas C."/>
            <person name="Marra M."/>
            <person name="Sandberg G."/>
            <person name="Van de Peer Y."/>
            <person name="Rokhsar D."/>
        </authorList>
    </citation>
    <scope>NUCLEOTIDE SEQUENCE [LARGE SCALE GENOMIC DNA]</scope>
    <source>
        <strain evidence="2">cv. Nisqually</strain>
    </source>
</reference>